<dbReference type="InterPro" id="IPR029063">
    <property type="entry name" value="SAM-dependent_MTases_sf"/>
</dbReference>
<dbReference type="SUPFAM" id="SSF53335">
    <property type="entry name" value="S-adenosyl-L-methionine-dependent methyltransferases"/>
    <property type="match status" value="1"/>
</dbReference>
<organism evidence="5 7">
    <name type="scientific">Adineta steineri</name>
    <dbReference type="NCBI Taxonomy" id="433720"/>
    <lineage>
        <taxon>Eukaryota</taxon>
        <taxon>Metazoa</taxon>
        <taxon>Spiralia</taxon>
        <taxon>Gnathifera</taxon>
        <taxon>Rotifera</taxon>
        <taxon>Eurotatoria</taxon>
        <taxon>Bdelloidea</taxon>
        <taxon>Adinetida</taxon>
        <taxon>Adinetidae</taxon>
        <taxon>Adineta</taxon>
    </lineage>
</organism>
<gene>
    <name evidence="5" type="ORF">IZO911_LOCUS39480</name>
    <name evidence="6" type="ORF">KXQ929_LOCUS38933</name>
</gene>
<dbReference type="InterPro" id="IPR011610">
    <property type="entry name" value="SAM_mthyl_Trfase_ML2640-like"/>
</dbReference>
<dbReference type="GO" id="GO:0032259">
    <property type="term" value="P:methylation"/>
    <property type="evidence" value="ECO:0007669"/>
    <property type="project" value="UniProtKB-KW"/>
</dbReference>
<evidence type="ECO:0000256" key="2">
    <source>
        <dbReference type="ARBA" id="ARBA00022603"/>
    </source>
</evidence>
<dbReference type="Proteomes" id="UP000663860">
    <property type="component" value="Unassembled WGS sequence"/>
</dbReference>
<evidence type="ECO:0000313" key="6">
    <source>
        <dbReference type="EMBL" id="CAF4180737.1"/>
    </source>
</evidence>
<dbReference type="GO" id="GO:0008168">
    <property type="term" value="F:methyltransferase activity"/>
    <property type="evidence" value="ECO:0007669"/>
    <property type="project" value="UniProtKB-KW"/>
</dbReference>
<dbReference type="NCBIfam" id="TIGR00027">
    <property type="entry name" value="mthyl_TIGR00027"/>
    <property type="match status" value="1"/>
</dbReference>
<feature type="region of interest" description="Disordered" evidence="4">
    <location>
        <begin position="1"/>
        <end position="32"/>
    </location>
</feature>
<comment type="caution">
    <text evidence="5">The sequence shown here is derived from an EMBL/GenBank/DDBJ whole genome shotgun (WGS) entry which is preliminary data.</text>
</comment>
<sequence>MSSSSEKVNDDPIGRTSLTSAAARASESNRSNPLLQDPFARIYAGQIGPESVESFSHMEQTTVELFTTDIVVRARYLDDLLTKMAVTIKQIVILACGGDFRPYRLSLTNSSSATNFYLLDVPQVLAYRQQCLERLQPLTPTANCKIVEIACDLTNDKWLSKLVEHGFHSDQPTFWLAEGFFQYLVEKDVRRIFDQIRQVSAKDSHIAFDLVSSRRQKALTIIRFTLDDEQEVRRIFTELGCVEIECTPFQQVGTMYGRSVSRDRTFIVNAKLSHL</sequence>
<evidence type="ECO:0000256" key="4">
    <source>
        <dbReference type="SAM" id="MobiDB-lite"/>
    </source>
</evidence>
<reference evidence="5" key="1">
    <citation type="submission" date="2021-02" db="EMBL/GenBank/DDBJ databases">
        <authorList>
            <person name="Nowell W R."/>
        </authorList>
    </citation>
    <scope>NUCLEOTIDE SEQUENCE</scope>
</reference>
<evidence type="ECO:0000256" key="1">
    <source>
        <dbReference type="ARBA" id="ARBA00008138"/>
    </source>
</evidence>
<dbReference type="AlphaFoldDB" id="A0A815L837"/>
<dbReference type="EMBL" id="CAJNOE010001206">
    <property type="protein sequence ID" value="CAF1400764.1"/>
    <property type="molecule type" value="Genomic_DNA"/>
</dbReference>
<dbReference type="InterPro" id="IPR007213">
    <property type="entry name" value="Ppm1/Ppm2/Tcmp"/>
</dbReference>
<dbReference type="EMBL" id="CAJOBB010007202">
    <property type="protein sequence ID" value="CAF4180737.1"/>
    <property type="molecule type" value="Genomic_DNA"/>
</dbReference>
<dbReference type="PANTHER" id="PTHR43619:SF2">
    <property type="entry name" value="S-ADENOSYL-L-METHIONINE-DEPENDENT METHYLTRANSFERASES SUPERFAMILY PROTEIN"/>
    <property type="match status" value="1"/>
</dbReference>
<proteinExistence type="inferred from homology"/>
<dbReference type="Pfam" id="PF04072">
    <property type="entry name" value="LCM"/>
    <property type="match status" value="1"/>
</dbReference>
<evidence type="ECO:0000313" key="5">
    <source>
        <dbReference type="EMBL" id="CAF1400764.1"/>
    </source>
</evidence>
<feature type="compositionally biased region" description="Low complexity" evidence="4">
    <location>
        <begin position="15"/>
        <end position="32"/>
    </location>
</feature>
<accession>A0A815L837</accession>
<dbReference type="PANTHER" id="PTHR43619">
    <property type="entry name" value="S-ADENOSYL-L-METHIONINE-DEPENDENT METHYLTRANSFERASE YKTD-RELATED"/>
    <property type="match status" value="1"/>
</dbReference>
<protein>
    <recommendedName>
        <fullName evidence="8">S-adenosyl-L-methionine-dependent methyltransferase</fullName>
    </recommendedName>
</protein>
<evidence type="ECO:0000313" key="7">
    <source>
        <dbReference type="Proteomes" id="UP000663860"/>
    </source>
</evidence>
<evidence type="ECO:0008006" key="8">
    <source>
        <dbReference type="Google" id="ProtNLM"/>
    </source>
</evidence>
<keyword evidence="2" id="KW-0489">Methyltransferase</keyword>
<comment type="similarity">
    <text evidence="1">Belongs to the UPF0677 family.</text>
</comment>
<dbReference type="Gene3D" id="3.40.50.150">
    <property type="entry name" value="Vaccinia Virus protein VP39"/>
    <property type="match status" value="1"/>
</dbReference>
<dbReference type="Proteomes" id="UP000663868">
    <property type="component" value="Unassembled WGS sequence"/>
</dbReference>
<evidence type="ECO:0000256" key="3">
    <source>
        <dbReference type="ARBA" id="ARBA00022679"/>
    </source>
</evidence>
<name>A0A815L837_9BILA</name>
<keyword evidence="3" id="KW-0808">Transferase</keyword>